<dbReference type="GeneID" id="36520664"/>
<dbReference type="AlphaFoldDB" id="A0A2I2F5C5"/>
<dbReference type="STRING" id="41067.A0A2I2F5C5"/>
<dbReference type="Gene3D" id="3.40.50.1580">
    <property type="entry name" value="Nucleoside phosphorylase domain"/>
    <property type="match status" value="1"/>
</dbReference>
<sequence length="105" mass="11468">MHERHEILCFEMEAAGLANRFPCLAICGIADYADTHKNKQWQPYAALTAAAYARDLLGVISPQVVEESESASKQCTLQLHVQGAGQKPRALLGSESSIDHVFLSL</sequence>
<evidence type="ECO:0000313" key="1">
    <source>
        <dbReference type="EMBL" id="PLB35850.1"/>
    </source>
</evidence>
<name>A0A2I2F5C5_ASPCN</name>
<dbReference type="GO" id="GO:0009116">
    <property type="term" value="P:nucleoside metabolic process"/>
    <property type="evidence" value="ECO:0007669"/>
    <property type="project" value="InterPro"/>
</dbReference>
<evidence type="ECO:0008006" key="3">
    <source>
        <dbReference type="Google" id="ProtNLM"/>
    </source>
</evidence>
<dbReference type="Proteomes" id="UP000234585">
    <property type="component" value="Unassembled WGS sequence"/>
</dbReference>
<accession>A0A2I2F5C5</accession>
<dbReference type="PANTHER" id="PTHR46082:SF11">
    <property type="entry name" value="AAA+ ATPASE DOMAIN-CONTAINING PROTEIN-RELATED"/>
    <property type="match status" value="1"/>
</dbReference>
<dbReference type="RefSeq" id="XP_024669862.1">
    <property type="nucleotide sequence ID" value="XM_024813504.1"/>
</dbReference>
<dbReference type="EMBL" id="KZ559157">
    <property type="protein sequence ID" value="PLB35850.1"/>
    <property type="molecule type" value="Genomic_DNA"/>
</dbReference>
<protein>
    <recommendedName>
        <fullName evidence="3">Nucleoside phosphorylase domain-containing protein</fullName>
    </recommendedName>
</protein>
<dbReference type="SUPFAM" id="SSF53167">
    <property type="entry name" value="Purine and uridine phosphorylases"/>
    <property type="match status" value="1"/>
</dbReference>
<dbReference type="GO" id="GO:0003824">
    <property type="term" value="F:catalytic activity"/>
    <property type="evidence" value="ECO:0007669"/>
    <property type="project" value="InterPro"/>
</dbReference>
<organism evidence="1 2">
    <name type="scientific">Aspergillus candidus</name>
    <dbReference type="NCBI Taxonomy" id="41067"/>
    <lineage>
        <taxon>Eukaryota</taxon>
        <taxon>Fungi</taxon>
        <taxon>Dikarya</taxon>
        <taxon>Ascomycota</taxon>
        <taxon>Pezizomycotina</taxon>
        <taxon>Eurotiomycetes</taxon>
        <taxon>Eurotiomycetidae</taxon>
        <taxon>Eurotiales</taxon>
        <taxon>Aspergillaceae</taxon>
        <taxon>Aspergillus</taxon>
        <taxon>Aspergillus subgen. Circumdati</taxon>
    </lineage>
</organism>
<dbReference type="PANTHER" id="PTHR46082">
    <property type="entry name" value="ATP/GTP-BINDING PROTEIN-RELATED"/>
    <property type="match status" value="1"/>
</dbReference>
<evidence type="ECO:0000313" key="2">
    <source>
        <dbReference type="Proteomes" id="UP000234585"/>
    </source>
</evidence>
<keyword evidence="2" id="KW-1185">Reference proteome</keyword>
<dbReference type="InterPro" id="IPR035994">
    <property type="entry name" value="Nucleoside_phosphorylase_sf"/>
</dbReference>
<dbReference type="InterPro" id="IPR053137">
    <property type="entry name" value="NLR-like"/>
</dbReference>
<reference evidence="1 2" key="1">
    <citation type="submission" date="2017-12" db="EMBL/GenBank/DDBJ databases">
        <authorList>
            <consortium name="DOE Joint Genome Institute"/>
            <person name="Haridas S."/>
            <person name="Kjaerbolling I."/>
            <person name="Vesth T.C."/>
            <person name="Frisvad J.C."/>
            <person name="Nybo J.L."/>
            <person name="Theobald S."/>
            <person name="Kuo A."/>
            <person name="Bowyer P."/>
            <person name="Matsuda Y."/>
            <person name="Mondo S."/>
            <person name="Lyhne E.K."/>
            <person name="Kogle M.E."/>
            <person name="Clum A."/>
            <person name="Lipzen A."/>
            <person name="Salamov A."/>
            <person name="Ngan C.Y."/>
            <person name="Daum C."/>
            <person name="Chiniquy J."/>
            <person name="Barry K."/>
            <person name="LaButti K."/>
            <person name="Simmons B.A."/>
            <person name="Magnuson J.K."/>
            <person name="Mortensen U.H."/>
            <person name="Larsen T.O."/>
            <person name="Grigoriev I.V."/>
            <person name="Baker S.E."/>
            <person name="Andersen M.R."/>
            <person name="Nordberg H.P."/>
            <person name="Cantor M.N."/>
            <person name="Hua S.X."/>
        </authorList>
    </citation>
    <scope>NUCLEOTIDE SEQUENCE [LARGE SCALE GENOMIC DNA]</scope>
    <source>
        <strain evidence="1 2">CBS 102.13</strain>
    </source>
</reference>
<gene>
    <name evidence="1" type="ORF">BDW47DRAFT_109608</name>
</gene>
<dbReference type="OrthoDB" id="1577640at2759"/>
<proteinExistence type="predicted"/>